<sequence>MGMFTENGSGGFMSDVSINGGKYGIYGGNQQYAVRNFGISGQTTSCICLLWDWGWTWSGLFLGDSPERVTLINPQDPTGQQAGSIYIMDSMFDDANTAIKVNLPKGTVLESSIITLDNVGTFRNVQTLISFPDPGDTPILPSENINFFVLGNVENAGVSDGIYSVDVGVPAPSLLDEFTAGYYRKTYFVKSRPQYLDIDAGSVISVKDHGAKGDGVSDDTAAIEAALALATTSNLIYFPAGSYLATSTITIPPHTRILPMIRVGNPGDVGTVEISDMLFTSIGALPGLVLAEWNVQAESPGSVGIWDAHFRVGGAYGTQLQVAQCSNVPSIPAGCVAASMMLHITPESNGYFENVRAWVADHDIDDAQNTMVTVAAARGILIESAGGPTWLYGTASEHSMLYQYNFYNTSNTFAGMIQTESPYFQYTTATASPGPFNASLGLFNNDPDFPDDTCNATALLCNFSWAVLVQEVGNLTIAGAGLYSWFDAYDQSMAGTEASGSGTLVTIGSVETISDTDSNNTIYAKDNTQAIAHPFWSALAGYVDDYILLDQTCDDDDISDACMVPTVCDYTKTFATLDDLQAAGGSYPDICTGYYALGVLSNTLNQGLANYTAVNDGYGDVFGEYVKYTKEMVPLALAGFMAGATYKNATGGAGNQYFDCTFKDLQSGTSETYPCPLSYDDAYSSNAYSVTYTLKDSAGFYKDLQARHGVNSTWVTFGTVDRSIHCLGRNDPDRCENYTTSTSTTYPVAASDFDVANPKDIITQALPKIGGLQTTIAARLTDLAYGAWYGPTDDVLQVISMPVFMIQQALESMAHVKAIGEEQAKRDKISLILEILGIVFIFVPFLDDVLPEVEALDGIWGLVAAAGNVGLTIQAIIADPESAPVQLLGLLTAGGSRSEEDFAEMAASRRDIGGDVISKIGKTFQDLDNDFQELGTKAADTTTVTFIQQATVTVTAGATPCETETVTQTLGSTSSSATTVTPPFTTETSTSTSTTSSTIPGTSSVTTTIPVVQSTSSTTTTTSNTHTTTVSSPSTSTTPSSTTTVNGCGHQ</sequence>
<dbReference type="EMBL" id="CP003012">
    <property type="protein sequence ID" value="AEO68743.1"/>
    <property type="molecule type" value="Genomic_DNA"/>
</dbReference>
<dbReference type="eggNOG" id="ENOG502SK24">
    <property type="taxonomic scope" value="Eukaryota"/>
</dbReference>
<feature type="region of interest" description="Disordered" evidence="1">
    <location>
        <begin position="965"/>
        <end position="1051"/>
    </location>
</feature>
<proteinExistence type="predicted"/>
<dbReference type="InterPro" id="IPR012334">
    <property type="entry name" value="Pectin_lyas_fold"/>
</dbReference>
<reference evidence="3 4" key="1">
    <citation type="journal article" date="2011" name="Nat. Biotechnol.">
        <title>Comparative genomic analysis of the thermophilic biomass-degrading fungi Myceliophthora thermophila and Thielavia terrestris.</title>
        <authorList>
            <person name="Berka R.M."/>
            <person name="Grigoriev I.V."/>
            <person name="Otillar R."/>
            <person name="Salamov A."/>
            <person name="Grimwood J."/>
            <person name="Reid I."/>
            <person name="Ishmael N."/>
            <person name="John T."/>
            <person name="Darmond C."/>
            <person name="Moisan M.-C."/>
            <person name="Henrissat B."/>
            <person name="Coutinho P.M."/>
            <person name="Lombard V."/>
            <person name="Natvig D.O."/>
            <person name="Lindquist E."/>
            <person name="Schmutz J."/>
            <person name="Lucas S."/>
            <person name="Harris P."/>
            <person name="Powlowski J."/>
            <person name="Bellemare A."/>
            <person name="Taylor D."/>
            <person name="Butler G."/>
            <person name="de Vries R.P."/>
            <person name="Allijn I.E."/>
            <person name="van den Brink J."/>
            <person name="Ushinsky S."/>
            <person name="Storms R."/>
            <person name="Powell A.J."/>
            <person name="Paulsen I.T."/>
            <person name="Elbourne L.D.H."/>
            <person name="Baker S.E."/>
            <person name="Magnuson J."/>
            <person name="LaBoissiere S."/>
            <person name="Clutterbuck A.J."/>
            <person name="Martinez D."/>
            <person name="Wogulis M."/>
            <person name="de Leon A.L."/>
            <person name="Rey M.W."/>
            <person name="Tsang A."/>
        </authorList>
    </citation>
    <scope>NUCLEOTIDE SEQUENCE [LARGE SCALE GENOMIC DNA]</scope>
    <source>
        <strain evidence="4">ATCC 38088 / NRRL 8126</strain>
    </source>
</reference>
<evidence type="ECO:0000259" key="2">
    <source>
        <dbReference type="Pfam" id="PF12708"/>
    </source>
</evidence>
<keyword evidence="3" id="KW-0378">Hydrolase</keyword>
<dbReference type="HOGENOM" id="CLU_002540_3_0_1"/>
<dbReference type="Pfam" id="PF12708">
    <property type="entry name" value="Pect-lyase_RHGA_epim"/>
    <property type="match status" value="2"/>
</dbReference>
<protein>
    <submittedName>
        <fullName evidence="3">Glycoside hydrolase family 55 protein</fullName>
    </submittedName>
</protein>
<gene>
    <name evidence="3" type="ORF">THITE_2090256</name>
</gene>
<evidence type="ECO:0000313" key="4">
    <source>
        <dbReference type="Proteomes" id="UP000008181"/>
    </source>
</evidence>
<evidence type="ECO:0000313" key="3">
    <source>
        <dbReference type="EMBL" id="AEO68743.1"/>
    </source>
</evidence>
<dbReference type="Gene3D" id="2.160.20.10">
    <property type="entry name" value="Single-stranded right-handed beta-helix, Pectin lyase-like"/>
    <property type="match status" value="3"/>
</dbReference>
<feature type="compositionally biased region" description="Low complexity" evidence="1">
    <location>
        <begin position="972"/>
        <end position="1045"/>
    </location>
</feature>
<keyword evidence="4" id="KW-1185">Reference proteome</keyword>
<dbReference type="SUPFAM" id="SSF51126">
    <property type="entry name" value="Pectin lyase-like"/>
    <property type="match status" value="1"/>
</dbReference>
<organism evidence="3 4">
    <name type="scientific">Thermothielavioides terrestris (strain ATCC 38088 / NRRL 8126)</name>
    <name type="common">Thielavia terrestris</name>
    <dbReference type="NCBI Taxonomy" id="578455"/>
    <lineage>
        <taxon>Eukaryota</taxon>
        <taxon>Fungi</taxon>
        <taxon>Dikarya</taxon>
        <taxon>Ascomycota</taxon>
        <taxon>Pezizomycotina</taxon>
        <taxon>Sordariomycetes</taxon>
        <taxon>Sordariomycetidae</taxon>
        <taxon>Sordariales</taxon>
        <taxon>Chaetomiaceae</taxon>
        <taxon>Thermothielavioides</taxon>
        <taxon>Thermothielavioides terrestris</taxon>
    </lineage>
</organism>
<dbReference type="AlphaFoldDB" id="G2R9Q5"/>
<name>G2R9Q5_THETT</name>
<dbReference type="GeneID" id="11520425"/>
<evidence type="ECO:0000256" key="1">
    <source>
        <dbReference type="SAM" id="MobiDB-lite"/>
    </source>
</evidence>
<dbReference type="InterPro" id="IPR011050">
    <property type="entry name" value="Pectin_lyase_fold/virulence"/>
</dbReference>
<feature type="domain" description="Rhamnogalacturonase A/B/Epimerase-like pectate lyase" evidence="2">
    <location>
        <begin position="204"/>
        <end position="272"/>
    </location>
</feature>
<dbReference type="KEGG" id="ttt:THITE_2090256"/>
<dbReference type="RefSeq" id="XP_003655079.1">
    <property type="nucleotide sequence ID" value="XM_003655031.1"/>
</dbReference>
<dbReference type="GO" id="GO:0016787">
    <property type="term" value="F:hydrolase activity"/>
    <property type="evidence" value="ECO:0007669"/>
    <property type="project" value="UniProtKB-KW"/>
</dbReference>
<dbReference type="OrthoDB" id="1046782at2759"/>
<dbReference type="STRING" id="578455.G2R9Q5"/>
<dbReference type="InterPro" id="IPR024535">
    <property type="entry name" value="RHGA/B-epi-like_pectate_lyase"/>
</dbReference>
<accession>G2R9Q5</accession>
<feature type="domain" description="Rhamnogalacturonase A/B/Epimerase-like pectate lyase" evidence="2">
    <location>
        <begin position="2"/>
        <end position="60"/>
    </location>
</feature>
<dbReference type="Proteomes" id="UP000008181">
    <property type="component" value="Chromosome 4"/>
</dbReference>